<accession>A0A6J5X2M7</accession>
<proteinExistence type="predicted"/>
<keyword evidence="2" id="KW-1185">Reference proteome</keyword>
<evidence type="ECO:0000313" key="2">
    <source>
        <dbReference type="Proteomes" id="UP000507245"/>
    </source>
</evidence>
<name>A0A6J5X2M7_PRUAR</name>
<sequence length="69" mass="8278">MNPTMSLWIMTPSLMLLVKMKGNRQLYKKKKKMTTEMDNRKNIKMGLCCRQKKYLKLLAQKKKEEEVNL</sequence>
<organism evidence="1 2">
    <name type="scientific">Prunus armeniaca</name>
    <name type="common">Apricot</name>
    <name type="synonym">Armeniaca vulgaris</name>
    <dbReference type="NCBI Taxonomy" id="36596"/>
    <lineage>
        <taxon>Eukaryota</taxon>
        <taxon>Viridiplantae</taxon>
        <taxon>Streptophyta</taxon>
        <taxon>Embryophyta</taxon>
        <taxon>Tracheophyta</taxon>
        <taxon>Spermatophyta</taxon>
        <taxon>Magnoliopsida</taxon>
        <taxon>eudicotyledons</taxon>
        <taxon>Gunneridae</taxon>
        <taxon>Pentapetalae</taxon>
        <taxon>rosids</taxon>
        <taxon>fabids</taxon>
        <taxon>Rosales</taxon>
        <taxon>Rosaceae</taxon>
        <taxon>Amygdaloideae</taxon>
        <taxon>Amygdaleae</taxon>
        <taxon>Prunus</taxon>
    </lineage>
</organism>
<gene>
    <name evidence="1" type="ORF">ORAREDHAP_LOCUS24362</name>
</gene>
<evidence type="ECO:0000313" key="1">
    <source>
        <dbReference type="EMBL" id="CAB4306232.1"/>
    </source>
</evidence>
<dbReference type="Proteomes" id="UP000507245">
    <property type="component" value="Unassembled WGS sequence"/>
</dbReference>
<dbReference type="AlphaFoldDB" id="A0A6J5X2M7"/>
<protein>
    <submittedName>
        <fullName evidence="1">Uncharacterized protein</fullName>
    </submittedName>
</protein>
<dbReference type="EMBL" id="CAEKKB010000004">
    <property type="protein sequence ID" value="CAB4306232.1"/>
    <property type="molecule type" value="Genomic_DNA"/>
</dbReference>
<reference evidence="2" key="1">
    <citation type="journal article" date="2020" name="Genome Biol.">
        <title>Gamete binning: chromosome-level and haplotype-resolved genome assembly enabled by high-throughput single-cell sequencing of gamete genomes.</title>
        <authorList>
            <person name="Campoy J.A."/>
            <person name="Sun H."/>
            <person name="Goel M."/>
            <person name="Jiao W.-B."/>
            <person name="Folz-Donahue K."/>
            <person name="Wang N."/>
            <person name="Rubio M."/>
            <person name="Liu C."/>
            <person name="Kukat C."/>
            <person name="Ruiz D."/>
            <person name="Huettel B."/>
            <person name="Schneeberger K."/>
        </authorList>
    </citation>
    <scope>NUCLEOTIDE SEQUENCE [LARGE SCALE GENOMIC DNA]</scope>
    <source>
        <strain evidence="2">cv. Rojo Pasion</strain>
    </source>
</reference>